<name>A0ABY3BRA3_9HYPH</name>
<dbReference type="RefSeq" id="WP_142912727.1">
    <property type="nucleotide sequence ID" value="NZ_JAPZLP010000003.1"/>
</dbReference>
<sequence length="77" mass="8026">MKKLAFWTAGGLSIATVCGLVGLPHLSATLVTLTVFCALQVLADWSFGVVWSLPDRIAAWVEPAANVSAKGKREGGA</sequence>
<evidence type="ECO:0000313" key="2">
    <source>
        <dbReference type="EMBL" id="TRA93245.1"/>
    </source>
</evidence>
<comment type="caution">
    <text evidence="2">The sequence shown here is derived from an EMBL/GenBank/DDBJ whole genome shotgun (WGS) entry which is preliminary data.</text>
</comment>
<feature type="transmembrane region" description="Helical" evidence="1">
    <location>
        <begin position="29"/>
        <end position="53"/>
    </location>
</feature>
<gene>
    <name evidence="2" type="ORF">EXN23_11220</name>
</gene>
<dbReference type="EMBL" id="SGNZ01000005">
    <property type="protein sequence ID" value="TRA93245.1"/>
    <property type="molecule type" value="Genomic_DNA"/>
</dbReference>
<proteinExistence type="predicted"/>
<keyword evidence="1" id="KW-0472">Membrane</keyword>
<protein>
    <submittedName>
        <fullName evidence="2">Uncharacterized protein</fullName>
    </submittedName>
</protein>
<evidence type="ECO:0000256" key="1">
    <source>
        <dbReference type="SAM" id="Phobius"/>
    </source>
</evidence>
<dbReference type="Proteomes" id="UP000319481">
    <property type="component" value="Unassembled WGS sequence"/>
</dbReference>
<reference evidence="2 3" key="1">
    <citation type="journal article" date="2019" name="Appl. Microbiol. Biotechnol.">
        <title>Differential efficiency of wild type rhizogenic strains for rol gene transformation of plants.</title>
        <authorList>
            <person name="Desmet S."/>
            <person name="De Keyser E."/>
            <person name="Van Vaerenbergh J."/>
            <person name="Baeyen S."/>
            <person name="Van Huylenbroeck J."/>
            <person name="Geelen D."/>
            <person name="Dhooghe E."/>
        </authorList>
    </citation>
    <scope>NUCLEOTIDE SEQUENCE [LARGE SCALE GENOMIC DNA]</scope>
    <source>
        <strain evidence="2 3">GBBC3283</strain>
    </source>
</reference>
<keyword evidence="1" id="KW-1133">Transmembrane helix</keyword>
<organism evidence="2 3">
    <name type="scientific">Agrobacterium salinitolerans</name>
    <dbReference type="NCBI Taxonomy" id="1183413"/>
    <lineage>
        <taxon>Bacteria</taxon>
        <taxon>Pseudomonadati</taxon>
        <taxon>Pseudomonadota</taxon>
        <taxon>Alphaproteobacteria</taxon>
        <taxon>Hyphomicrobiales</taxon>
        <taxon>Rhizobiaceae</taxon>
        <taxon>Rhizobium/Agrobacterium group</taxon>
        <taxon>Agrobacterium</taxon>
    </lineage>
</organism>
<keyword evidence="1" id="KW-0812">Transmembrane</keyword>
<evidence type="ECO:0000313" key="3">
    <source>
        <dbReference type="Proteomes" id="UP000319481"/>
    </source>
</evidence>
<keyword evidence="3" id="KW-1185">Reference proteome</keyword>
<accession>A0ABY3BRA3</accession>